<dbReference type="AlphaFoldDB" id="A0A2T0LPR6"/>
<keyword evidence="2" id="KW-1185">Reference proteome</keyword>
<dbReference type="Proteomes" id="UP000238362">
    <property type="component" value="Unassembled WGS sequence"/>
</dbReference>
<proteinExistence type="predicted"/>
<organism evidence="1 2">
    <name type="scientific">Prauserella shujinwangii</name>
    <dbReference type="NCBI Taxonomy" id="1453103"/>
    <lineage>
        <taxon>Bacteria</taxon>
        <taxon>Bacillati</taxon>
        <taxon>Actinomycetota</taxon>
        <taxon>Actinomycetes</taxon>
        <taxon>Pseudonocardiales</taxon>
        <taxon>Pseudonocardiaceae</taxon>
        <taxon>Prauserella</taxon>
    </lineage>
</organism>
<evidence type="ECO:0000313" key="2">
    <source>
        <dbReference type="Proteomes" id="UP000238362"/>
    </source>
</evidence>
<dbReference type="OrthoDB" id="3638218at2"/>
<sequence>MKTGQITNHQAREVLDLAADPDIRAAQEMDVRYSERDEIERLIEEVDREIAAEQRTASVRLSHEFTDQRRAWRSARRAEREALRSLPARLDVAVVAESEAA</sequence>
<gene>
    <name evidence="1" type="ORF">B0I33_1098</name>
</gene>
<dbReference type="EMBL" id="PVNH01000009">
    <property type="protein sequence ID" value="PRX45347.1"/>
    <property type="molecule type" value="Genomic_DNA"/>
</dbReference>
<accession>A0A2T0LPR6</accession>
<name>A0A2T0LPR6_9PSEU</name>
<evidence type="ECO:0000313" key="1">
    <source>
        <dbReference type="EMBL" id="PRX45347.1"/>
    </source>
</evidence>
<protein>
    <submittedName>
        <fullName evidence="1">Uncharacterized protein</fullName>
    </submittedName>
</protein>
<comment type="caution">
    <text evidence="1">The sequence shown here is derived from an EMBL/GenBank/DDBJ whole genome shotgun (WGS) entry which is preliminary data.</text>
</comment>
<reference evidence="1 2" key="1">
    <citation type="submission" date="2018-03" db="EMBL/GenBank/DDBJ databases">
        <title>Genomic Encyclopedia of Type Strains, Phase III (KMG-III): the genomes of soil and plant-associated and newly described type strains.</title>
        <authorList>
            <person name="Whitman W."/>
        </authorList>
    </citation>
    <scope>NUCLEOTIDE SEQUENCE [LARGE SCALE GENOMIC DNA]</scope>
    <source>
        <strain evidence="1 2">CGMCC 4.7125</strain>
    </source>
</reference>
<dbReference type="RefSeq" id="WP_106180571.1">
    <property type="nucleotide sequence ID" value="NZ_PVNH01000009.1"/>
</dbReference>